<dbReference type="EMBL" id="DXGD01000021">
    <property type="protein sequence ID" value="HIW98601.1"/>
    <property type="molecule type" value="Genomic_DNA"/>
</dbReference>
<evidence type="ECO:0000256" key="4">
    <source>
        <dbReference type="ARBA" id="ARBA00023136"/>
    </source>
</evidence>
<evidence type="ECO:0000313" key="9">
    <source>
        <dbReference type="Proteomes" id="UP000824151"/>
    </source>
</evidence>
<keyword evidence="8" id="KW-0436">Ligase</keyword>
<accession>A0A9D1S288</accession>
<name>A0A9D1S288_9MICC</name>
<evidence type="ECO:0000259" key="7">
    <source>
        <dbReference type="Pfam" id="PF04932"/>
    </source>
</evidence>
<comment type="caution">
    <text evidence="8">The sequence shown here is derived from an EMBL/GenBank/DDBJ whole genome shotgun (WGS) entry which is preliminary data.</text>
</comment>
<dbReference type="GO" id="GO:0016874">
    <property type="term" value="F:ligase activity"/>
    <property type="evidence" value="ECO:0007669"/>
    <property type="project" value="UniProtKB-KW"/>
</dbReference>
<feature type="transmembrane region" description="Helical" evidence="6">
    <location>
        <begin position="247"/>
        <end position="264"/>
    </location>
</feature>
<sequence length="446" mass="48604">MTDARGGVMQTSGRSQLPRWPLFAAFALYPLWWVLGLGSIAWIPLGACMAVLLARRGGVRMPTGLGIWFLFLLLMCVSVIGLDSPGRLIGFIYRALLYASVTTVFIYVYNARELLTARYVLGLVTVFWAFAVAGGYAGIFFPTFSFRTPLGLIVPSSLEANELVGEMVVRRMTQYNPDSWLALEPRPSAPFLYTNQWGNVYSLCLPMVVAYTRELVLGKDLKKALAVSCVLLLSLVPALLTLNRGMFLGIAVAVAYVLVRFILAGRLGQVAWILAAGGVTGGVVVWLGVGSRLEERTTTSSSTEDRASLYRETLDRTLDSPLFGYGAPRPSVTEGLPSAGTQGHIWMVMFSHGLPALAIFLLALVWFVFATARVRNTSQLLVHAVQVVILTEVLYYGVLPNGLILSFTAAALLLRERDSRREAGSAEQRVTSAPIGRRSDGSLLDV</sequence>
<evidence type="ECO:0000313" key="8">
    <source>
        <dbReference type="EMBL" id="HIW98601.1"/>
    </source>
</evidence>
<feature type="domain" description="O-antigen ligase-related" evidence="7">
    <location>
        <begin position="230"/>
        <end position="338"/>
    </location>
</feature>
<organism evidence="8 9">
    <name type="scientific">Candidatus Nesterenkonia stercoripullorum</name>
    <dbReference type="NCBI Taxonomy" id="2838701"/>
    <lineage>
        <taxon>Bacteria</taxon>
        <taxon>Bacillati</taxon>
        <taxon>Actinomycetota</taxon>
        <taxon>Actinomycetes</taxon>
        <taxon>Micrococcales</taxon>
        <taxon>Micrococcaceae</taxon>
        <taxon>Nesterenkonia</taxon>
    </lineage>
</organism>
<comment type="subcellular location">
    <subcellularLocation>
        <location evidence="1">Membrane</location>
        <topology evidence="1">Multi-pass membrane protein</topology>
    </subcellularLocation>
</comment>
<evidence type="ECO:0000256" key="3">
    <source>
        <dbReference type="ARBA" id="ARBA00022989"/>
    </source>
</evidence>
<feature type="transmembrane region" description="Helical" evidence="6">
    <location>
        <begin position="354"/>
        <end position="374"/>
    </location>
</feature>
<feature type="transmembrane region" description="Helical" evidence="6">
    <location>
        <begin position="270"/>
        <end position="289"/>
    </location>
</feature>
<reference evidence="8" key="2">
    <citation type="submission" date="2021-04" db="EMBL/GenBank/DDBJ databases">
        <authorList>
            <person name="Gilroy R."/>
        </authorList>
    </citation>
    <scope>NUCLEOTIDE SEQUENCE</scope>
    <source>
        <strain evidence="8">ChiHejej3B27-3195</strain>
    </source>
</reference>
<proteinExistence type="predicted"/>
<dbReference type="Proteomes" id="UP000824151">
    <property type="component" value="Unassembled WGS sequence"/>
</dbReference>
<gene>
    <name evidence="8" type="ORF">H9871_00490</name>
</gene>
<dbReference type="AlphaFoldDB" id="A0A9D1S288"/>
<reference evidence="8" key="1">
    <citation type="journal article" date="2021" name="PeerJ">
        <title>Extensive microbial diversity within the chicken gut microbiome revealed by metagenomics and culture.</title>
        <authorList>
            <person name="Gilroy R."/>
            <person name="Ravi A."/>
            <person name="Getino M."/>
            <person name="Pursley I."/>
            <person name="Horton D.L."/>
            <person name="Alikhan N.F."/>
            <person name="Baker D."/>
            <person name="Gharbi K."/>
            <person name="Hall N."/>
            <person name="Watson M."/>
            <person name="Adriaenssens E.M."/>
            <person name="Foster-Nyarko E."/>
            <person name="Jarju S."/>
            <person name="Secka A."/>
            <person name="Antonio M."/>
            <person name="Oren A."/>
            <person name="Chaudhuri R.R."/>
            <person name="La Ragione R."/>
            <person name="Hildebrand F."/>
            <person name="Pallen M.J."/>
        </authorList>
    </citation>
    <scope>NUCLEOTIDE SEQUENCE</scope>
    <source>
        <strain evidence="8">ChiHejej3B27-3195</strain>
    </source>
</reference>
<feature type="transmembrane region" description="Helical" evidence="6">
    <location>
        <begin position="120"/>
        <end position="141"/>
    </location>
</feature>
<keyword evidence="2 6" id="KW-0812">Transmembrane</keyword>
<evidence type="ECO:0000256" key="1">
    <source>
        <dbReference type="ARBA" id="ARBA00004141"/>
    </source>
</evidence>
<dbReference type="InterPro" id="IPR007016">
    <property type="entry name" value="O-antigen_ligase-rel_domated"/>
</dbReference>
<feature type="transmembrane region" description="Helical" evidence="6">
    <location>
        <begin position="65"/>
        <end position="82"/>
    </location>
</feature>
<evidence type="ECO:0000256" key="6">
    <source>
        <dbReference type="SAM" id="Phobius"/>
    </source>
</evidence>
<feature type="region of interest" description="Disordered" evidence="5">
    <location>
        <begin position="424"/>
        <end position="446"/>
    </location>
</feature>
<feature type="transmembrane region" description="Helical" evidence="6">
    <location>
        <begin position="224"/>
        <end position="240"/>
    </location>
</feature>
<dbReference type="GO" id="GO:0016020">
    <property type="term" value="C:membrane"/>
    <property type="evidence" value="ECO:0007669"/>
    <property type="project" value="UniProtKB-SubCell"/>
</dbReference>
<evidence type="ECO:0000256" key="2">
    <source>
        <dbReference type="ARBA" id="ARBA00022692"/>
    </source>
</evidence>
<protein>
    <submittedName>
        <fullName evidence="8">O-antigen ligase family protein</fullName>
    </submittedName>
</protein>
<feature type="transmembrane region" description="Helical" evidence="6">
    <location>
        <begin position="20"/>
        <end position="53"/>
    </location>
</feature>
<keyword evidence="3 6" id="KW-1133">Transmembrane helix</keyword>
<feature type="transmembrane region" description="Helical" evidence="6">
    <location>
        <begin position="394"/>
        <end position="414"/>
    </location>
</feature>
<evidence type="ECO:0000256" key="5">
    <source>
        <dbReference type="SAM" id="MobiDB-lite"/>
    </source>
</evidence>
<keyword evidence="4 6" id="KW-0472">Membrane</keyword>
<dbReference type="Pfam" id="PF04932">
    <property type="entry name" value="Wzy_C"/>
    <property type="match status" value="1"/>
</dbReference>
<feature type="transmembrane region" description="Helical" evidence="6">
    <location>
        <begin position="88"/>
        <end position="108"/>
    </location>
</feature>